<keyword evidence="6" id="KW-1185">Reference proteome</keyword>
<feature type="region of interest" description="Disordered" evidence="2">
    <location>
        <begin position="1"/>
        <end position="22"/>
    </location>
</feature>
<dbReference type="GO" id="GO:0016787">
    <property type="term" value="F:hydrolase activity"/>
    <property type="evidence" value="ECO:0007669"/>
    <property type="project" value="UniProtKB-KW"/>
</dbReference>
<proteinExistence type="predicted"/>
<dbReference type="InterPro" id="IPR032460">
    <property type="entry name" value="Symplekin/Pta1_N"/>
</dbReference>
<sequence length="333" mass="37036">MRRYISTKKSNKSLGGLATQPKDPTKQASVYLALLVKLQIWISDLDILIQEPKVTWLDSLGGALAILFVGLLAYHDDTWLMKRLEGVYTFGQPGVGDMEFTESMNRKIKEHGLKYLRMIGDIGLKHMEFIPDIIPVLITVLKDGTPAVARQTITCGIDLFCSTLVKVAIQGLYSSELDNSLESSWAWVLKFRDEIYLIAFQLGSDGTRLLALKFVEAVILLYTPDPSGSSEPPPHQAFEGKFLEFNISWLCGGHPVLNVGDLSIEASQGLGLLLDQLRFPTVKSLSNSMIIVVINRLHTFVLFINQIAVDTLAEHQQQQKRNLFSTATEGTKA</sequence>
<accession>A0A4S4EN99</accession>
<dbReference type="PANTHER" id="PTHR47184">
    <property type="entry name" value="PHOSPHATIDYLINOSITOL 3-AND 4-KINASE FAMILY PROTEIN-RELATED"/>
    <property type="match status" value="1"/>
</dbReference>
<dbReference type="SUPFAM" id="SSF53474">
    <property type="entry name" value="alpha/beta-Hydrolases"/>
    <property type="match status" value="1"/>
</dbReference>
<dbReference type="InterPro" id="IPR002921">
    <property type="entry name" value="Fungal_lipase-type"/>
</dbReference>
<evidence type="ECO:0000259" key="3">
    <source>
        <dbReference type="Pfam" id="PF01764"/>
    </source>
</evidence>
<dbReference type="STRING" id="542762.A0A4S4EN99"/>
<evidence type="ECO:0000256" key="1">
    <source>
        <dbReference type="ARBA" id="ARBA00022801"/>
    </source>
</evidence>
<comment type="caution">
    <text evidence="5">The sequence shown here is derived from an EMBL/GenBank/DDBJ whole genome shotgun (WGS) entry which is preliminary data.</text>
</comment>
<evidence type="ECO:0000259" key="4">
    <source>
        <dbReference type="Pfam" id="PF11935"/>
    </source>
</evidence>
<dbReference type="InterPro" id="IPR011989">
    <property type="entry name" value="ARM-like"/>
</dbReference>
<name>A0A4S4EN99_CAMSN</name>
<evidence type="ECO:0000256" key="2">
    <source>
        <dbReference type="SAM" id="MobiDB-lite"/>
    </source>
</evidence>
<protein>
    <recommendedName>
        <fullName evidence="7">Symplekin/Pta1 N-terminal domain-containing protein</fullName>
    </recommendedName>
</protein>
<dbReference type="Pfam" id="PF01764">
    <property type="entry name" value="Lipase_3"/>
    <property type="match status" value="1"/>
</dbReference>
<feature type="compositionally biased region" description="Basic residues" evidence="2">
    <location>
        <begin position="1"/>
        <end position="11"/>
    </location>
</feature>
<keyword evidence="1" id="KW-0378">Hydrolase</keyword>
<dbReference type="AlphaFoldDB" id="A0A4S4EN99"/>
<dbReference type="InterPro" id="IPR029058">
    <property type="entry name" value="AB_hydrolase_fold"/>
</dbReference>
<feature type="domain" description="Symplekin/Pta1 N-terminal" evidence="4">
    <location>
        <begin position="146"/>
        <end position="301"/>
    </location>
</feature>
<evidence type="ECO:0000313" key="6">
    <source>
        <dbReference type="Proteomes" id="UP000306102"/>
    </source>
</evidence>
<reference evidence="5 6" key="1">
    <citation type="journal article" date="2018" name="Proc. Natl. Acad. Sci. U.S.A.">
        <title>Draft genome sequence of Camellia sinensis var. sinensis provides insights into the evolution of the tea genome and tea quality.</title>
        <authorList>
            <person name="Wei C."/>
            <person name="Yang H."/>
            <person name="Wang S."/>
            <person name="Zhao J."/>
            <person name="Liu C."/>
            <person name="Gao L."/>
            <person name="Xia E."/>
            <person name="Lu Y."/>
            <person name="Tai Y."/>
            <person name="She G."/>
            <person name="Sun J."/>
            <person name="Cao H."/>
            <person name="Tong W."/>
            <person name="Gao Q."/>
            <person name="Li Y."/>
            <person name="Deng W."/>
            <person name="Jiang X."/>
            <person name="Wang W."/>
            <person name="Chen Q."/>
            <person name="Zhang S."/>
            <person name="Li H."/>
            <person name="Wu J."/>
            <person name="Wang P."/>
            <person name="Li P."/>
            <person name="Shi C."/>
            <person name="Zheng F."/>
            <person name="Jian J."/>
            <person name="Huang B."/>
            <person name="Shan D."/>
            <person name="Shi M."/>
            <person name="Fang C."/>
            <person name="Yue Y."/>
            <person name="Li F."/>
            <person name="Li D."/>
            <person name="Wei S."/>
            <person name="Han B."/>
            <person name="Jiang C."/>
            <person name="Yin Y."/>
            <person name="Xia T."/>
            <person name="Zhang Z."/>
            <person name="Bennetzen J.L."/>
            <person name="Zhao S."/>
            <person name="Wan X."/>
        </authorList>
    </citation>
    <scope>NUCLEOTIDE SEQUENCE [LARGE SCALE GENOMIC DNA]</scope>
    <source>
        <strain evidence="6">cv. Shuchazao</strain>
        <tissue evidence="5">Leaf</tissue>
    </source>
</reference>
<dbReference type="Proteomes" id="UP000306102">
    <property type="component" value="Unassembled WGS sequence"/>
</dbReference>
<dbReference type="PANTHER" id="PTHR47184:SF2">
    <property type="entry name" value="SYMPLEKIN"/>
    <property type="match status" value="1"/>
</dbReference>
<dbReference type="Gene3D" id="1.25.10.10">
    <property type="entry name" value="Leucine-rich Repeat Variant"/>
    <property type="match status" value="1"/>
</dbReference>
<organism evidence="5 6">
    <name type="scientific">Camellia sinensis var. sinensis</name>
    <name type="common">China tea</name>
    <dbReference type="NCBI Taxonomy" id="542762"/>
    <lineage>
        <taxon>Eukaryota</taxon>
        <taxon>Viridiplantae</taxon>
        <taxon>Streptophyta</taxon>
        <taxon>Embryophyta</taxon>
        <taxon>Tracheophyta</taxon>
        <taxon>Spermatophyta</taxon>
        <taxon>Magnoliopsida</taxon>
        <taxon>eudicotyledons</taxon>
        <taxon>Gunneridae</taxon>
        <taxon>Pentapetalae</taxon>
        <taxon>asterids</taxon>
        <taxon>Ericales</taxon>
        <taxon>Theaceae</taxon>
        <taxon>Camellia</taxon>
    </lineage>
</organism>
<dbReference type="Pfam" id="PF11935">
    <property type="entry name" value="SYMPK_PTA1_N"/>
    <property type="match status" value="1"/>
</dbReference>
<dbReference type="EMBL" id="SDRB02003208">
    <property type="protein sequence ID" value="THG18160.1"/>
    <property type="molecule type" value="Genomic_DNA"/>
</dbReference>
<dbReference type="GO" id="GO:0006629">
    <property type="term" value="P:lipid metabolic process"/>
    <property type="evidence" value="ECO:0007669"/>
    <property type="project" value="InterPro"/>
</dbReference>
<evidence type="ECO:0000313" key="5">
    <source>
        <dbReference type="EMBL" id="THG18160.1"/>
    </source>
</evidence>
<gene>
    <name evidence="5" type="ORF">TEA_018765</name>
</gene>
<feature type="domain" description="Fungal lipase-type" evidence="3">
    <location>
        <begin position="59"/>
        <end position="117"/>
    </location>
</feature>
<evidence type="ECO:0008006" key="7">
    <source>
        <dbReference type="Google" id="ProtNLM"/>
    </source>
</evidence>